<reference evidence="2" key="1">
    <citation type="submission" date="2016-01" db="EMBL/GenBank/DDBJ databases">
        <authorList>
            <person name="Mitreva M."/>
            <person name="Pepin K.H."/>
            <person name="Mihindukulasuriya K.A."/>
            <person name="Fulton R."/>
            <person name="Fronick C."/>
            <person name="O'Laughlin M."/>
            <person name="Miner T."/>
            <person name="Herter B."/>
            <person name="Rosa B.A."/>
            <person name="Cordes M."/>
            <person name="Tomlinson C."/>
            <person name="Wollam A."/>
            <person name="Palsikar V.B."/>
            <person name="Mardis E.R."/>
            <person name="Wilson R.K."/>
        </authorList>
    </citation>
    <scope>NUCLEOTIDE SEQUENCE [LARGE SCALE GENOMIC DNA]</scope>
    <source>
        <strain evidence="2">KA00185</strain>
    </source>
</reference>
<feature type="non-terminal residue" evidence="1">
    <location>
        <position position="1"/>
    </location>
</feature>
<organism evidence="1 2">
    <name type="scientific">Leptotrichia wadei</name>
    <dbReference type="NCBI Taxonomy" id="157687"/>
    <lineage>
        <taxon>Bacteria</taxon>
        <taxon>Fusobacteriati</taxon>
        <taxon>Fusobacteriota</taxon>
        <taxon>Fusobacteriia</taxon>
        <taxon>Fusobacteriales</taxon>
        <taxon>Leptotrichiaceae</taxon>
        <taxon>Leptotrichia</taxon>
    </lineage>
</organism>
<protein>
    <submittedName>
        <fullName evidence="1">Uncharacterized protein</fullName>
    </submittedName>
</protein>
<accession>A0A133ZVY7</accession>
<dbReference type="AlphaFoldDB" id="A0A133ZVY7"/>
<proteinExistence type="predicted"/>
<gene>
    <name evidence="1" type="ORF">HMPREF3180_02296</name>
</gene>
<comment type="caution">
    <text evidence="1">The sequence shown here is derived from an EMBL/GenBank/DDBJ whole genome shotgun (WGS) entry which is preliminary data.</text>
</comment>
<sequence length="49" mass="6104">QYNYLEILAFNQKNDKLNVKIRNVDDSYVQDFTFDSFKNFENWFRKYAI</sequence>
<evidence type="ECO:0000313" key="1">
    <source>
        <dbReference type="EMBL" id="KXB59597.1"/>
    </source>
</evidence>
<keyword evidence="2" id="KW-1185">Reference proteome</keyword>
<dbReference type="PATRIC" id="fig|157687.3.peg.2301"/>
<dbReference type="Proteomes" id="UP000070483">
    <property type="component" value="Unassembled WGS sequence"/>
</dbReference>
<name>A0A133ZVY7_9FUSO</name>
<dbReference type="EMBL" id="LSDD01000170">
    <property type="protein sequence ID" value="KXB59597.1"/>
    <property type="molecule type" value="Genomic_DNA"/>
</dbReference>
<evidence type="ECO:0000313" key="2">
    <source>
        <dbReference type="Proteomes" id="UP000070483"/>
    </source>
</evidence>